<keyword evidence="5" id="KW-1185">Reference proteome</keyword>
<comment type="caution">
    <text evidence="4">The sequence shown here is derived from an EMBL/GenBank/DDBJ whole genome shotgun (WGS) entry which is preliminary data.</text>
</comment>
<proteinExistence type="predicted"/>
<evidence type="ECO:0000259" key="3">
    <source>
        <dbReference type="PROSITE" id="PS51186"/>
    </source>
</evidence>
<dbReference type="EMBL" id="JBHSOW010000016">
    <property type="protein sequence ID" value="MFC5648381.1"/>
    <property type="molecule type" value="Genomic_DNA"/>
</dbReference>
<gene>
    <name evidence="4" type="ORF">ACFPYJ_04445</name>
</gene>
<sequence>MKISDSDLFFRLHTASDSHRIVSMINRDPNHLLNGIGVTEFEQDLDEPNGRIREHTFVVELGQVTAGYFSLCFVERSSHTDVYCFGTVDMDWRRRGIGTAIFKFIFKRLQGIANQEASPVHFCHRAVSLIAGETACGVDFGMKEQSTLEILCLKNRSDLNDINRSAPFQFRSPALADAEVWADIYNDAFGGNKRAESVIHEFQSASFNPDLYLLGMNNSGEPIGLVSSLLRGTGARIPTLAVRRDWQRQGAGKALLSEILRRLQHTAVDYIRLSVESTNKSAKTLYFKNGFQPEYNRINYAAVCLPD</sequence>
<keyword evidence="2 4" id="KW-0012">Acyltransferase</keyword>
<evidence type="ECO:0000256" key="2">
    <source>
        <dbReference type="ARBA" id="ARBA00023315"/>
    </source>
</evidence>
<dbReference type="InterPro" id="IPR000182">
    <property type="entry name" value="GNAT_dom"/>
</dbReference>
<dbReference type="RefSeq" id="WP_379186845.1">
    <property type="nucleotide sequence ID" value="NZ_JBHSOW010000016.1"/>
</dbReference>
<dbReference type="Pfam" id="PF00583">
    <property type="entry name" value="Acetyltransf_1"/>
    <property type="match status" value="1"/>
</dbReference>
<reference evidence="5" key="1">
    <citation type="journal article" date="2019" name="Int. J. Syst. Evol. Microbiol.">
        <title>The Global Catalogue of Microorganisms (GCM) 10K type strain sequencing project: providing services to taxonomists for standard genome sequencing and annotation.</title>
        <authorList>
            <consortium name="The Broad Institute Genomics Platform"/>
            <consortium name="The Broad Institute Genome Sequencing Center for Infectious Disease"/>
            <person name="Wu L."/>
            <person name="Ma J."/>
        </authorList>
    </citation>
    <scope>NUCLEOTIDE SEQUENCE [LARGE SCALE GENOMIC DNA]</scope>
    <source>
        <strain evidence="5">CGMCC 1.3240</strain>
    </source>
</reference>
<dbReference type="PANTHER" id="PTHR43420:SF12">
    <property type="entry name" value="N-ACETYLTRANSFERASE DOMAIN-CONTAINING PROTEIN"/>
    <property type="match status" value="1"/>
</dbReference>
<feature type="domain" description="N-acetyltransferase" evidence="3">
    <location>
        <begin position="168"/>
        <end position="307"/>
    </location>
</feature>
<dbReference type="GO" id="GO:0016746">
    <property type="term" value="F:acyltransferase activity"/>
    <property type="evidence" value="ECO:0007669"/>
    <property type="project" value="UniProtKB-KW"/>
</dbReference>
<evidence type="ECO:0000313" key="5">
    <source>
        <dbReference type="Proteomes" id="UP001596047"/>
    </source>
</evidence>
<organism evidence="4 5">
    <name type="scientific">Paenibacillus solisilvae</name>
    <dbReference type="NCBI Taxonomy" id="2486751"/>
    <lineage>
        <taxon>Bacteria</taxon>
        <taxon>Bacillati</taxon>
        <taxon>Bacillota</taxon>
        <taxon>Bacilli</taxon>
        <taxon>Bacillales</taxon>
        <taxon>Paenibacillaceae</taxon>
        <taxon>Paenibacillus</taxon>
    </lineage>
</organism>
<dbReference type="InterPro" id="IPR050680">
    <property type="entry name" value="YpeA/RimI_acetyltransf"/>
</dbReference>
<dbReference type="Gene3D" id="3.40.630.30">
    <property type="match status" value="1"/>
</dbReference>
<keyword evidence="1 4" id="KW-0808">Transferase</keyword>
<dbReference type="PANTHER" id="PTHR43420">
    <property type="entry name" value="ACETYLTRANSFERASE"/>
    <property type="match status" value="1"/>
</dbReference>
<dbReference type="PROSITE" id="PS51186">
    <property type="entry name" value="GNAT"/>
    <property type="match status" value="1"/>
</dbReference>
<dbReference type="InterPro" id="IPR016181">
    <property type="entry name" value="Acyl_CoA_acyltransferase"/>
</dbReference>
<dbReference type="Proteomes" id="UP001596047">
    <property type="component" value="Unassembled WGS sequence"/>
</dbReference>
<protein>
    <submittedName>
        <fullName evidence="4">GNAT family N-acetyltransferase</fullName>
        <ecNumber evidence="4">2.3.1.-</ecNumber>
    </submittedName>
</protein>
<dbReference type="EC" id="2.3.1.-" evidence="4"/>
<evidence type="ECO:0000313" key="4">
    <source>
        <dbReference type="EMBL" id="MFC5648381.1"/>
    </source>
</evidence>
<dbReference type="CDD" id="cd04301">
    <property type="entry name" value="NAT_SF"/>
    <property type="match status" value="1"/>
</dbReference>
<evidence type="ECO:0000256" key="1">
    <source>
        <dbReference type="ARBA" id="ARBA00022679"/>
    </source>
</evidence>
<dbReference type="SUPFAM" id="SSF55729">
    <property type="entry name" value="Acyl-CoA N-acyltransferases (Nat)"/>
    <property type="match status" value="2"/>
</dbReference>
<accession>A0ABW0VRF7</accession>
<name>A0ABW0VRF7_9BACL</name>